<dbReference type="Proteomes" id="UP001283361">
    <property type="component" value="Unassembled WGS sequence"/>
</dbReference>
<protein>
    <submittedName>
        <fullName evidence="2">Uncharacterized protein</fullName>
    </submittedName>
</protein>
<comment type="caution">
    <text evidence="2">The sequence shown here is derived from an EMBL/GenBank/DDBJ whole genome shotgun (WGS) entry which is preliminary data.</text>
</comment>
<proteinExistence type="predicted"/>
<dbReference type="EMBL" id="JAWDGP010002483">
    <property type="protein sequence ID" value="KAK3782804.1"/>
    <property type="molecule type" value="Genomic_DNA"/>
</dbReference>
<feature type="compositionally biased region" description="Basic and acidic residues" evidence="1">
    <location>
        <begin position="76"/>
        <end position="87"/>
    </location>
</feature>
<evidence type="ECO:0000256" key="1">
    <source>
        <dbReference type="SAM" id="MobiDB-lite"/>
    </source>
</evidence>
<feature type="region of interest" description="Disordered" evidence="1">
    <location>
        <begin position="64"/>
        <end position="87"/>
    </location>
</feature>
<feature type="compositionally biased region" description="Polar residues" evidence="1">
    <location>
        <begin position="64"/>
        <end position="75"/>
    </location>
</feature>
<evidence type="ECO:0000313" key="3">
    <source>
        <dbReference type="Proteomes" id="UP001283361"/>
    </source>
</evidence>
<name>A0AAE1DTX1_9GAST</name>
<sequence>MTGTMLCRSGSVRWLGQCHADLGACDEWDNVMQIWERALTGTVSCDEWDNVMQIWERAMTGTMSCRSGSGRPCQQSEKREKNLFCLR</sequence>
<keyword evidence="3" id="KW-1185">Reference proteome</keyword>
<reference evidence="2" key="1">
    <citation type="journal article" date="2023" name="G3 (Bethesda)">
        <title>A reference genome for the long-term kleptoplast-retaining sea slug Elysia crispata morphotype clarki.</title>
        <authorList>
            <person name="Eastman K.E."/>
            <person name="Pendleton A.L."/>
            <person name="Shaikh M.A."/>
            <person name="Suttiyut T."/>
            <person name="Ogas R."/>
            <person name="Tomko P."/>
            <person name="Gavelis G."/>
            <person name="Widhalm J.R."/>
            <person name="Wisecaver J.H."/>
        </authorList>
    </citation>
    <scope>NUCLEOTIDE SEQUENCE</scope>
    <source>
        <strain evidence="2">ECLA1</strain>
    </source>
</reference>
<gene>
    <name evidence="2" type="ORF">RRG08_002440</name>
</gene>
<organism evidence="2 3">
    <name type="scientific">Elysia crispata</name>
    <name type="common">lettuce slug</name>
    <dbReference type="NCBI Taxonomy" id="231223"/>
    <lineage>
        <taxon>Eukaryota</taxon>
        <taxon>Metazoa</taxon>
        <taxon>Spiralia</taxon>
        <taxon>Lophotrochozoa</taxon>
        <taxon>Mollusca</taxon>
        <taxon>Gastropoda</taxon>
        <taxon>Heterobranchia</taxon>
        <taxon>Euthyneura</taxon>
        <taxon>Panpulmonata</taxon>
        <taxon>Sacoglossa</taxon>
        <taxon>Placobranchoidea</taxon>
        <taxon>Plakobranchidae</taxon>
        <taxon>Elysia</taxon>
    </lineage>
</organism>
<dbReference type="AlphaFoldDB" id="A0AAE1DTX1"/>
<evidence type="ECO:0000313" key="2">
    <source>
        <dbReference type="EMBL" id="KAK3782804.1"/>
    </source>
</evidence>
<accession>A0AAE1DTX1</accession>